<protein>
    <submittedName>
        <fullName evidence="1">Uncharacterized protein</fullName>
    </submittedName>
</protein>
<proteinExistence type="predicted"/>
<organism evidence="1">
    <name type="scientific">bioreactor metagenome</name>
    <dbReference type="NCBI Taxonomy" id="1076179"/>
    <lineage>
        <taxon>unclassified sequences</taxon>
        <taxon>metagenomes</taxon>
        <taxon>ecological metagenomes</taxon>
    </lineage>
</organism>
<dbReference type="AlphaFoldDB" id="A0A645HZ27"/>
<reference evidence="1" key="1">
    <citation type="submission" date="2019-08" db="EMBL/GenBank/DDBJ databases">
        <authorList>
            <person name="Kucharzyk K."/>
            <person name="Murdoch R.W."/>
            <person name="Higgins S."/>
            <person name="Loffler F."/>
        </authorList>
    </citation>
    <scope>NUCLEOTIDE SEQUENCE</scope>
</reference>
<sequence length="215" mass="21832">MGNGRTKAETSEGSIQVAAGINVNVMQNNALASIGDGIMVKALPALDVGGAIRVTSINDTDAAIKANASASKAETGVGVAVAVNVVSYQNIARIGQAALEAATLHISADIVENKSAEKASAALGQIANTLADELISKLGGITGTTGLLDELKKLATGESSGSMMDFISARWAALTTEPLSEEIKNSIFTAMGKTILSQLTGEEYALDIQGNAALV</sequence>
<dbReference type="EMBL" id="VSSQ01097025">
    <property type="protein sequence ID" value="MPN40543.1"/>
    <property type="molecule type" value="Genomic_DNA"/>
</dbReference>
<name>A0A645HZ27_9ZZZZ</name>
<gene>
    <name evidence="1" type="ORF">SDC9_188081</name>
</gene>
<comment type="caution">
    <text evidence="1">The sequence shown here is derived from an EMBL/GenBank/DDBJ whole genome shotgun (WGS) entry which is preliminary data.</text>
</comment>
<accession>A0A645HZ27</accession>
<evidence type="ECO:0000313" key="1">
    <source>
        <dbReference type="EMBL" id="MPN40543.1"/>
    </source>
</evidence>